<sequence>MAQTQRDDLMSALSSLHLGGNYSDLTIKCKSRQWNVHRAIVCSRSGFFDGACSSRFREANTGVIDLSEDDDEALDHMIHYFYHLDYLSDDTEPAPPIKHSPSYASGRPDVPVPVKKVDLSAFDDPLFAQAAALAPPSPQSSVTPSATPPPDSSSPAPHPQQQGAIKFRTSGSLPLSRRSRTGSGTDSDSELDEYYESDESHLLAHTRVYALAEKYDVPALKALARSKFEVSMACFYDSPEFADAVEEVYNSTIDTDRGLRNVVVQAFRSHPALANATDVYEVISRTPSLAFELWKTERGLPV</sequence>
<dbReference type="PANTHER" id="PTHR47843:SF5">
    <property type="entry name" value="BTB_POZ DOMAIN PROTEIN"/>
    <property type="match status" value="1"/>
</dbReference>
<reference evidence="3" key="1">
    <citation type="journal article" date="2020" name="Stud. Mycol.">
        <title>101 Dothideomycetes genomes: a test case for predicting lifestyles and emergence of pathogens.</title>
        <authorList>
            <person name="Haridas S."/>
            <person name="Albert R."/>
            <person name="Binder M."/>
            <person name="Bloem J."/>
            <person name="Labutti K."/>
            <person name="Salamov A."/>
            <person name="Andreopoulos B."/>
            <person name="Baker S."/>
            <person name="Barry K."/>
            <person name="Bills G."/>
            <person name="Bluhm B."/>
            <person name="Cannon C."/>
            <person name="Castanera R."/>
            <person name="Culley D."/>
            <person name="Daum C."/>
            <person name="Ezra D."/>
            <person name="Gonzalez J."/>
            <person name="Henrissat B."/>
            <person name="Kuo A."/>
            <person name="Liang C."/>
            <person name="Lipzen A."/>
            <person name="Lutzoni F."/>
            <person name="Magnuson J."/>
            <person name="Mondo S."/>
            <person name="Nolan M."/>
            <person name="Ohm R."/>
            <person name="Pangilinan J."/>
            <person name="Park H.-J."/>
            <person name="Ramirez L."/>
            <person name="Alfaro M."/>
            <person name="Sun H."/>
            <person name="Tritt A."/>
            <person name="Yoshinaga Y."/>
            <person name="Zwiers L.-H."/>
            <person name="Turgeon B."/>
            <person name="Goodwin S."/>
            <person name="Spatafora J."/>
            <person name="Crous P."/>
            <person name="Grigoriev I."/>
        </authorList>
    </citation>
    <scope>NUCLEOTIDE SEQUENCE</scope>
    <source>
        <strain evidence="3">CBS 260.36</strain>
    </source>
</reference>
<keyword evidence="4" id="KW-1185">Reference proteome</keyword>
<evidence type="ECO:0000259" key="2">
    <source>
        <dbReference type="PROSITE" id="PS50097"/>
    </source>
</evidence>
<proteinExistence type="predicted"/>
<dbReference type="Gene3D" id="3.30.710.10">
    <property type="entry name" value="Potassium Channel Kv1.1, Chain A"/>
    <property type="match status" value="1"/>
</dbReference>
<dbReference type="Proteomes" id="UP000799439">
    <property type="component" value="Unassembled WGS sequence"/>
</dbReference>
<evidence type="ECO:0000256" key="1">
    <source>
        <dbReference type="SAM" id="MobiDB-lite"/>
    </source>
</evidence>
<dbReference type="InterPro" id="IPR011333">
    <property type="entry name" value="SKP1/BTB/POZ_sf"/>
</dbReference>
<comment type="caution">
    <text evidence="3">The sequence shown here is derived from an EMBL/GenBank/DDBJ whole genome shotgun (WGS) entry which is preliminary data.</text>
</comment>
<accession>A0A9P4MLS1</accession>
<dbReference type="OrthoDB" id="6359816at2759"/>
<feature type="compositionally biased region" description="Low complexity" evidence="1">
    <location>
        <begin position="133"/>
        <end position="145"/>
    </location>
</feature>
<dbReference type="CDD" id="cd18186">
    <property type="entry name" value="BTB_POZ_ZBTB_KLHL-like"/>
    <property type="match status" value="1"/>
</dbReference>
<feature type="compositionally biased region" description="Low complexity" evidence="1">
    <location>
        <begin position="159"/>
        <end position="186"/>
    </location>
</feature>
<name>A0A9P4MLS1_9PEZI</name>
<protein>
    <recommendedName>
        <fullName evidence="2">BTB domain-containing protein</fullName>
    </recommendedName>
</protein>
<feature type="region of interest" description="Disordered" evidence="1">
    <location>
        <begin position="133"/>
        <end position="193"/>
    </location>
</feature>
<feature type="domain" description="BTB" evidence="2">
    <location>
        <begin position="23"/>
        <end position="82"/>
    </location>
</feature>
<dbReference type="AlphaFoldDB" id="A0A9P4MLS1"/>
<gene>
    <name evidence="3" type="ORF">K461DRAFT_269068</name>
</gene>
<dbReference type="Pfam" id="PF00651">
    <property type="entry name" value="BTB"/>
    <property type="match status" value="1"/>
</dbReference>
<dbReference type="PANTHER" id="PTHR47843">
    <property type="entry name" value="BTB DOMAIN-CONTAINING PROTEIN-RELATED"/>
    <property type="match status" value="1"/>
</dbReference>
<dbReference type="PROSITE" id="PS50097">
    <property type="entry name" value="BTB"/>
    <property type="match status" value="1"/>
</dbReference>
<dbReference type="SUPFAM" id="SSF54695">
    <property type="entry name" value="POZ domain"/>
    <property type="match status" value="1"/>
</dbReference>
<evidence type="ECO:0000313" key="4">
    <source>
        <dbReference type="Proteomes" id="UP000799439"/>
    </source>
</evidence>
<evidence type="ECO:0000313" key="3">
    <source>
        <dbReference type="EMBL" id="KAF2151991.1"/>
    </source>
</evidence>
<organism evidence="3 4">
    <name type="scientific">Myriangium duriaei CBS 260.36</name>
    <dbReference type="NCBI Taxonomy" id="1168546"/>
    <lineage>
        <taxon>Eukaryota</taxon>
        <taxon>Fungi</taxon>
        <taxon>Dikarya</taxon>
        <taxon>Ascomycota</taxon>
        <taxon>Pezizomycotina</taxon>
        <taxon>Dothideomycetes</taxon>
        <taxon>Dothideomycetidae</taxon>
        <taxon>Myriangiales</taxon>
        <taxon>Myriangiaceae</taxon>
        <taxon>Myriangium</taxon>
    </lineage>
</organism>
<dbReference type="EMBL" id="ML996087">
    <property type="protein sequence ID" value="KAF2151991.1"/>
    <property type="molecule type" value="Genomic_DNA"/>
</dbReference>
<dbReference type="InterPro" id="IPR000210">
    <property type="entry name" value="BTB/POZ_dom"/>
</dbReference>
<feature type="compositionally biased region" description="Pro residues" evidence="1">
    <location>
        <begin position="146"/>
        <end position="158"/>
    </location>
</feature>